<gene>
    <name evidence="2" type="ORF">BYL167_LOCUS77620</name>
    <name evidence="1" type="ORF">GIL414_LOCUS21322</name>
</gene>
<dbReference type="AlphaFoldDB" id="A0A8S2S2F6"/>
<proteinExistence type="predicted"/>
<comment type="caution">
    <text evidence="1">The sequence shown here is derived from an EMBL/GenBank/DDBJ whole genome shotgun (WGS) entry which is preliminary data.</text>
</comment>
<dbReference type="EMBL" id="CAJOBH010283277">
    <property type="protein sequence ID" value="CAF5172703.1"/>
    <property type="molecule type" value="Genomic_DNA"/>
</dbReference>
<dbReference type="EMBL" id="CAJOBJ010017617">
    <property type="protein sequence ID" value="CAF4193730.1"/>
    <property type="molecule type" value="Genomic_DNA"/>
</dbReference>
<reference evidence="1" key="1">
    <citation type="submission" date="2021-02" db="EMBL/GenBank/DDBJ databases">
        <authorList>
            <person name="Nowell W R."/>
        </authorList>
    </citation>
    <scope>NUCLEOTIDE SEQUENCE</scope>
</reference>
<evidence type="ECO:0000313" key="1">
    <source>
        <dbReference type="EMBL" id="CAF4193730.1"/>
    </source>
</evidence>
<organism evidence="1 3">
    <name type="scientific">Rotaria magnacalcarata</name>
    <dbReference type="NCBI Taxonomy" id="392030"/>
    <lineage>
        <taxon>Eukaryota</taxon>
        <taxon>Metazoa</taxon>
        <taxon>Spiralia</taxon>
        <taxon>Gnathifera</taxon>
        <taxon>Rotifera</taxon>
        <taxon>Eurotatoria</taxon>
        <taxon>Bdelloidea</taxon>
        <taxon>Philodinida</taxon>
        <taxon>Philodinidae</taxon>
        <taxon>Rotaria</taxon>
    </lineage>
</organism>
<name>A0A8S2S2F6_9BILA</name>
<evidence type="ECO:0000313" key="3">
    <source>
        <dbReference type="Proteomes" id="UP000681720"/>
    </source>
</evidence>
<evidence type="ECO:0000313" key="2">
    <source>
        <dbReference type="EMBL" id="CAF5172703.1"/>
    </source>
</evidence>
<feature type="non-terminal residue" evidence="1">
    <location>
        <position position="85"/>
    </location>
</feature>
<dbReference type="Proteomes" id="UP000681967">
    <property type="component" value="Unassembled WGS sequence"/>
</dbReference>
<protein>
    <submittedName>
        <fullName evidence="1">Uncharacterized protein</fullName>
    </submittedName>
</protein>
<feature type="non-terminal residue" evidence="1">
    <location>
        <position position="1"/>
    </location>
</feature>
<accession>A0A8S2S2F6</accession>
<sequence length="85" mass="9095">KIAYRNALALPCVCTPASSPSSSSSTTTSPAVSSQFTLDYNTYARLKGEKGDRGNKGDIGTSCSSTCVQSAQVRNSFRLIVQNWR</sequence>
<dbReference type="Proteomes" id="UP000681720">
    <property type="component" value="Unassembled WGS sequence"/>
</dbReference>